<protein>
    <submittedName>
        <fullName evidence="6">Putative CAMK family protein kinase</fullName>
    </submittedName>
</protein>
<comment type="caution">
    <text evidence="6">The sequence shown here is derived from an EMBL/GenBank/DDBJ whole genome shotgun (WGS) entry which is preliminary data.</text>
</comment>
<keyword evidence="4" id="KW-0067">ATP-binding</keyword>
<dbReference type="PROSITE" id="PS50011">
    <property type="entry name" value="PROTEIN_KINASE_DOM"/>
    <property type="match status" value="1"/>
</dbReference>
<dbReference type="InterPro" id="IPR011009">
    <property type="entry name" value="Kinase-like_dom_sf"/>
</dbReference>
<dbReference type="EMBL" id="SNRW01006321">
    <property type="protein sequence ID" value="KAA6383300.1"/>
    <property type="molecule type" value="Genomic_DNA"/>
</dbReference>
<evidence type="ECO:0000256" key="3">
    <source>
        <dbReference type="ARBA" id="ARBA00022777"/>
    </source>
</evidence>
<dbReference type="PANTHER" id="PTHR24348:SF22">
    <property type="entry name" value="NON-SPECIFIC SERINE_THREONINE PROTEIN KINASE"/>
    <property type="match status" value="1"/>
</dbReference>
<dbReference type="GO" id="GO:0005829">
    <property type="term" value="C:cytosol"/>
    <property type="evidence" value="ECO:0007669"/>
    <property type="project" value="TreeGrafter"/>
</dbReference>
<dbReference type="PANTHER" id="PTHR24348">
    <property type="entry name" value="SERINE/THREONINE-PROTEIN KINASE UNC-51-RELATED"/>
    <property type="match status" value="1"/>
</dbReference>
<dbReference type="Pfam" id="PF00069">
    <property type="entry name" value="Pkinase"/>
    <property type="match status" value="1"/>
</dbReference>
<dbReference type="InterPro" id="IPR045269">
    <property type="entry name" value="Atg1-like"/>
</dbReference>
<accession>A0A5J4VLC8</accession>
<evidence type="ECO:0000256" key="4">
    <source>
        <dbReference type="ARBA" id="ARBA00022840"/>
    </source>
</evidence>
<dbReference type="Proteomes" id="UP000324800">
    <property type="component" value="Unassembled WGS sequence"/>
</dbReference>
<keyword evidence="2" id="KW-0547">Nucleotide-binding</keyword>
<keyword evidence="3 6" id="KW-0418">Kinase</keyword>
<dbReference type="SMART" id="SM00220">
    <property type="entry name" value="S_TKc"/>
    <property type="match status" value="1"/>
</dbReference>
<dbReference type="Gene3D" id="1.10.510.10">
    <property type="entry name" value="Transferase(Phosphotransferase) domain 1"/>
    <property type="match status" value="1"/>
</dbReference>
<organism evidence="6 7">
    <name type="scientific">Streblomastix strix</name>
    <dbReference type="NCBI Taxonomy" id="222440"/>
    <lineage>
        <taxon>Eukaryota</taxon>
        <taxon>Metamonada</taxon>
        <taxon>Preaxostyla</taxon>
        <taxon>Oxymonadida</taxon>
        <taxon>Streblomastigidae</taxon>
        <taxon>Streblomastix</taxon>
    </lineage>
</organism>
<reference evidence="6 7" key="1">
    <citation type="submission" date="2019-03" db="EMBL/GenBank/DDBJ databases">
        <title>Single cell metagenomics reveals metabolic interactions within the superorganism composed of flagellate Streblomastix strix and complex community of Bacteroidetes bacteria on its surface.</title>
        <authorList>
            <person name="Treitli S.C."/>
            <person name="Kolisko M."/>
            <person name="Husnik F."/>
            <person name="Keeling P."/>
            <person name="Hampl V."/>
        </authorList>
    </citation>
    <scope>NUCLEOTIDE SEQUENCE [LARGE SCALE GENOMIC DNA]</scope>
    <source>
        <strain evidence="6">ST1C</strain>
    </source>
</reference>
<dbReference type="GO" id="GO:0005524">
    <property type="term" value="F:ATP binding"/>
    <property type="evidence" value="ECO:0007669"/>
    <property type="project" value="UniProtKB-KW"/>
</dbReference>
<feature type="domain" description="Protein kinase" evidence="5">
    <location>
        <begin position="1"/>
        <end position="246"/>
    </location>
</feature>
<evidence type="ECO:0000313" key="6">
    <source>
        <dbReference type="EMBL" id="KAA6383300.1"/>
    </source>
</evidence>
<gene>
    <name evidence="6" type="ORF">EZS28_021173</name>
</gene>
<evidence type="ECO:0000313" key="7">
    <source>
        <dbReference type="Proteomes" id="UP000324800"/>
    </source>
</evidence>
<dbReference type="GO" id="GO:0005776">
    <property type="term" value="C:autophagosome"/>
    <property type="evidence" value="ECO:0007669"/>
    <property type="project" value="TreeGrafter"/>
</dbReference>
<dbReference type="AlphaFoldDB" id="A0A5J4VLC8"/>
<dbReference type="PROSITE" id="PS00108">
    <property type="entry name" value="PROTEIN_KINASE_ST"/>
    <property type="match status" value="1"/>
</dbReference>
<evidence type="ECO:0000256" key="1">
    <source>
        <dbReference type="ARBA" id="ARBA00022679"/>
    </source>
</evidence>
<name>A0A5J4VLC8_9EUKA</name>
<dbReference type="GO" id="GO:0016020">
    <property type="term" value="C:membrane"/>
    <property type="evidence" value="ECO:0007669"/>
    <property type="project" value="TreeGrafter"/>
</dbReference>
<dbReference type="SUPFAM" id="SSF56112">
    <property type="entry name" value="Protein kinase-like (PK-like)"/>
    <property type="match status" value="1"/>
</dbReference>
<keyword evidence="1" id="KW-0808">Transferase</keyword>
<evidence type="ECO:0000256" key="2">
    <source>
        <dbReference type="ARBA" id="ARBA00022741"/>
    </source>
</evidence>
<dbReference type="GO" id="GO:0010506">
    <property type="term" value="P:regulation of autophagy"/>
    <property type="evidence" value="ECO:0007669"/>
    <property type="project" value="InterPro"/>
</dbReference>
<dbReference type="GO" id="GO:0000407">
    <property type="term" value="C:phagophore assembly site"/>
    <property type="evidence" value="ECO:0007669"/>
    <property type="project" value="TreeGrafter"/>
</dbReference>
<dbReference type="GO" id="GO:0004674">
    <property type="term" value="F:protein serine/threonine kinase activity"/>
    <property type="evidence" value="ECO:0007669"/>
    <property type="project" value="InterPro"/>
</dbReference>
<evidence type="ECO:0000259" key="5">
    <source>
        <dbReference type="PROSITE" id="PS50011"/>
    </source>
</evidence>
<dbReference type="GO" id="GO:0000045">
    <property type="term" value="P:autophagosome assembly"/>
    <property type="evidence" value="ECO:0007669"/>
    <property type="project" value="TreeGrafter"/>
</dbReference>
<sequence length="573" mass="66176">MKDEEDVIRREQCTPIRILGRGSFGGVYLTYNVQFYFEAVKIIQKEKSDKKEFDAILKLSQYETNYYQTLEVIAQHPQIHLPSYVLRALMKQILEGMRAFHSVGLVHRDIKCNNILLHSPPGSGRVYSKISDLGFAIKADQTNNKQTYFKGTIPYMSPEQFHDNPIITQKVDIYALGITFYKLITHKYPINGRNIKEQGTMMAKLKSIDRPSEIKDNILWDFLSRLLKFDSDKRITAAEALQHPYFTTPDAIADVSQEQLELALVADKMKENENSFITKFDIDPTFIVAESAIMNFIFSDENNKINQNEDLFKHSQKDILESSTYILYKIVNAYIQNDKEGNKCNIKEEIEKEGILDKLKAIFNQQYKFKQINYNASVGIAFIFKAQSPPDEYKKELINSLKEQSQNVYSLADLGNQLMGDYDLNMFYDLFEKSGVMSKYETEFKNEMKKIKKIKNRLVNQLDLVKVLIDSVSIGGGNEDENYCSTENALFCIMQFFGILVGAEEWQVAMPQLFIRMEEDVEVLGGLEEIDANLYHLKMNKFLSIKQYAGETIEAIIKPFIHSSNIYKSPFCY</sequence>
<dbReference type="InterPro" id="IPR008271">
    <property type="entry name" value="Ser/Thr_kinase_AS"/>
</dbReference>
<proteinExistence type="predicted"/>
<dbReference type="InterPro" id="IPR000719">
    <property type="entry name" value="Prot_kinase_dom"/>
</dbReference>